<comment type="caution">
    <text evidence="4">The sequence shown here is derived from an EMBL/GenBank/DDBJ whole genome shotgun (WGS) entry which is preliminary data.</text>
</comment>
<dbReference type="GO" id="GO:0030527">
    <property type="term" value="F:structural constituent of chromatin"/>
    <property type="evidence" value="ECO:0007669"/>
    <property type="project" value="InterPro"/>
</dbReference>
<accession>A0A1B9F6L2</accession>
<dbReference type="OrthoDB" id="9799835at2"/>
<dbReference type="Proteomes" id="UP000093080">
    <property type="component" value="Unassembled WGS sequence"/>
</dbReference>
<dbReference type="RefSeq" id="WP_067616765.1">
    <property type="nucleotide sequence ID" value="NZ_MAGO01000004.1"/>
</dbReference>
<name>A0A1B9F6L2_9BACT</name>
<dbReference type="PATRIC" id="fig|1156395.6.peg.907"/>
<dbReference type="InterPro" id="IPR000119">
    <property type="entry name" value="Hist_DNA-bd"/>
</dbReference>
<reference evidence="4 5" key="1">
    <citation type="submission" date="2016-06" db="EMBL/GenBank/DDBJ databases">
        <title>Respiratory ammonification of nitrate coupled to the oxidation of elemental sulfur in deep-sea autotrophic thermophilic bacteria.</title>
        <authorList>
            <person name="Slobodkina G.B."/>
            <person name="Mardanov A.V."/>
            <person name="Ravin N.V."/>
            <person name="Frolova A.A."/>
            <person name="Viryasiv M.B."/>
            <person name="Chernyh N.A."/>
            <person name="Bonch-Osmolovskaya E.A."/>
            <person name="Slobodkin A.I."/>
        </authorList>
    </citation>
    <scope>NUCLEOTIDE SEQUENCE [LARGE SCALE GENOMIC DNA]</scope>
    <source>
        <strain evidence="4 5">S69</strain>
    </source>
</reference>
<gene>
    <name evidence="4" type="ORF">DBT_0891</name>
</gene>
<protein>
    <submittedName>
        <fullName evidence="4">Integration host factor beta subunit</fullName>
    </submittedName>
</protein>
<keyword evidence="5" id="KW-1185">Reference proteome</keyword>
<evidence type="ECO:0000256" key="1">
    <source>
        <dbReference type="ARBA" id="ARBA00010529"/>
    </source>
</evidence>
<sequence>MPLKNDIVKRMHELLPHHLKKDLNDVVDLIIGRMVDALDKGDRIEVRGFGSFSIRTQRGKIFKNPKTGEIHEIPSRKRVIFKAGKDLKGQLKP</sequence>
<dbReference type="Pfam" id="PF00216">
    <property type="entry name" value="Bac_DNA_binding"/>
    <property type="match status" value="1"/>
</dbReference>
<dbReference type="Gene3D" id="4.10.520.10">
    <property type="entry name" value="IHF-like DNA-binding proteins"/>
    <property type="match status" value="1"/>
</dbReference>
<dbReference type="PANTHER" id="PTHR33175:SF5">
    <property type="entry name" value="INTEGRATION HOST FACTOR SUBUNIT BETA"/>
    <property type="match status" value="1"/>
</dbReference>
<dbReference type="SMART" id="SM00411">
    <property type="entry name" value="BHL"/>
    <property type="match status" value="1"/>
</dbReference>
<evidence type="ECO:0000256" key="3">
    <source>
        <dbReference type="RuleBase" id="RU003939"/>
    </source>
</evidence>
<evidence type="ECO:0000313" key="4">
    <source>
        <dbReference type="EMBL" id="OCC15540.1"/>
    </source>
</evidence>
<comment type="similarity">
    <text evidence="1 3">Belongs to the bacterial histone-like protein family.</text>
</comment>
<evidence type="ECO:0000256" key="2">
    <source>
        <dbReference type="ARBA" id="ARBA00023125"/>
    </source>
</evidence>
<dbReference type="EMBL" id="MAGO01000004">
    <property type="protein sequence ID" value="OCC15540.1"/>
    <property type="molecule type" value="Genomic_DNA"/>
</dbReference>
<dbReference type="SUPFAM" id="SSF47729">
    <property type="entry name" value="IHF-like DNA-binding proteins"/>
    <property type="match status" value="1"/>
</dbReference>
<dbReference type="InterPro" id="IPR010992">
    <property type="entry name" value="IHF-like_DNA-bd_dom_sf"/>
</dbReference>
<organism evidence="4 5">
    <name type="scientific">Dissulfuribacter thermophilus</name>
    <dbReference type="NCBI Taxonomy" id="1156395"/>
    <lineage>
        <taxon>Bacteria</taxon>
        <taxon>Pseudomonadati</taxon>
        <taxon>Thermodesulfobacteriota</taxon>
        <taxon>Dissulfuribacteria</taxon>
        <taxon>Dissulfuribacterales</taxon>
        <taxon>Dissulfuribacteraceae</taxon>
        <taxon>Dissulfuribacter</taxon>
    </lineage>
</organism>
<dbReference type="AlphaFoldDB" id="A0A1B9F6L2"/>
<dbReference type="PANTHER" id="PTHR33175">
    <property type="entry name" value="DNA-BINDING PROTEIN HU"/>
    <property type="match status" value="1"/>
</dbReference>
<proteinExistence type="inferred from homology"/>
<dbReference type="STRING" id="1156395.DBT_0891"/>
<evidence type="ECO:0000313" key="5">
    <source>
        <dbReference type="Proteomes" id="UP000093080"/>
    </source>
</evidence>
<keyword evidence="2" id="KW-0238">DNA-binding</keyword>
<dbReference type="GO" id="GO:0005829">
    <property type="term" value="C:cytosol"/>
    <property type="evidence" value="ECO:0007669"/>
    <property type="project" value="TreeGrafter"/>
</dbReference>
<dbReference type="CDD" id="cd13836">
    <property type="entry name" value="IHF_B"/>
    <property type="match status" value="1"/>
</dbReference>
<dbReference type="PRINTS" id="PR01727">
    <property type="entry name" value="DNABINDINGHU"/>
</dbReference>
<dbReference type="GO" id="GO:0003677">
    <property type="term" value="F:DNA binding"/>
    <property type="evidence" value="ECO:0007669"/>
    <property type="project" value="UniProtKB-KW"/>
</dbReference>